<dbReference type="SUPFAM" id="SSF52047">
    <property type="entry name" value="RNI-like"/>
    <property type="match status" value="2"/>
</dbReference>
<dbReference type="SMART" id="SM00365">
    <property type="entry name" value="LRR_SD22"/>
    <property type="match status" value="6"/>
</dbReference>
<dbReference type="FunFam" id="3.80.10.10:FF:001164">
    <property type="entry name" value="GH01279p"/>
    <property type="match status" value="1"/>
</dbReference>
<feature type="chain" id="PRO_5042899128" description="Chaoptin" evidence="3">
    <location>
        <begin position="31"/>
        <end position="1260"/>
    </location>
</feature>
<dbReference type="InterPro" id="IPR032675">
    <property type="entry name" value="LRR_dom_sf"/>
</dbReference>
<name>A0AAQ4FK91_AMBAM</name>
<keyword evidence="5" id="KW-1185">Reference proteome</keyword>
<comment type="caution">
    <text evidence="4">The sequence shown here is derived from an EMBL/GenBank/DDBJ whole genome shotgun (WGS) entry which is preliminary data.</text>
</comment>
<accession>A0AAQ4FK91</accession>
<organism evidence="4 5">
    <name type="scientific">Amblyomma americanum</name>
    <name type="common">Lone star tick</name>
    <dbReference type="NCBI Taxonomy" id="6943"/>
    <lineage>
        <taxon>Eukaryota</taxon>
        <taxon>Metazoa</taxon>
        <taxon>Ecdysozoa</taxon>
        <taxon>Arthropoda</taxon>
        <taxon>Chelicerata</taxon>
        <taxon>Arachnida</taxon>
        <taxon>Acari</taxon>
        <taxon>Parasitiformes</taxon>
        <taxon>Ixodida</taxon>
        <taxon>Ixodoidea</taxon>
        <taxon>Ixodidae</taxon>
        <taxon>Amblyomminae</taxon>
        <taxon>Amblyomma</taxon>
    </lineage>
</organism>
<dbReference type="PANTHER" id="PTHR24366">
    <property type="entry name" value="IG(IMMUNOGLOBULIN) AND LRR(LEUCINE RICH REPEAT) DOMAINS"/>
    <property type="match status" value="1"/>
</dbReference>
<dbReference type="InterPro" id="IPR001611">
    <property type="entry name" value="Leu-rich_rpt"/>
</dbReference>
<dbReference type="PROSITE" id="PS51450">
    <property type="entry name" value="LRR"/>
    <property type="match status" value="8"/>
</dbReference>
<dbReference type="Gene3D" id="3.80.10.10">
    <property type="entry name" value="Ribonuclease Inhibitor"/>
    <property type="match status" value="7"/>
</dbReference>
<dbReference type="EMBL" id="JARKHS020002047">
    <property type="protein sequence ID" value="KAK8787173.1"/>
    <property type="molecule type" value="Genomic_DNA"/>
</dbReference>
<keyword evidence="1" id="KW-0433">Leucine-rich repeat</keyword>
<evidence type="ECO:0000256" key="3">
    <source>
        <dbReference type="SAM" id="SignalP"/>
    </source>
</evidence>
<evidence type="ECO:0000256" key="2">
    <source>
        <dbReference type="ARBA" id="ARBA00022737"/>
    </source>
</evidence>
<dbReference type="InterPro" id="IPR003591">
    <property type="entry name" value="Leu-rich_rpt_typical-subtyp"/>
</dbReference>
<dbReference type="SUPFAM" id="SSF52058">
    <property type="entry name" value="L domain-like"/>
    <property type="match status" value="2"/>
</dbReference>
<sequence>MHIPTLLKRFLPHGIFPLLVYLNLLNFTASQDGSLGAESGADLCDFHALCMCDRSRAKAFCRAVPFTTLPETRGYSQVTIQQCQSLRILKSTAHLRQGKASSLHINDNPLRHIEHEAFASTPNLTNLDLSRNCLTSFPGAAVLPLTRLQRLDLRFNTIGELDVREISTVARTLPSLRSLHLSSNVLTSLADATFSAFGNLTILDLDNNHILRIDGRPFPPSLVRLNLTGNLLEHVPAHALANLRNLSYLLLADNAIQLLDPNWTLPTGHLDTLHLGRNVISQLPPRLFANQKKVTVRHFILSDNYHRYVPPSLFKFLAPRHVSFSVNHIESLPEELFRGLDDVVTNLNLAHNRLAEFPRAIAKLRRLHTLDMRDNRLSQFSEYDFFSCRVSLRVLDISNNDFESVPKIAIKFLSRLKSLNMADNALTFIDSQDFKYGLDELLSLDLSGNKITHIEELAFGTLSKLASLRIAHNPIAALDHKWFPAGCASLRALDISGTRLELDTVNSFLSACKRISSLDIAYAMLPNLEPTTLNTMSELIALNAMQNYWQALPKSCFNSTTQSKLATIIIKRNKIKELQPCTFSNLTRLQTVDLTANLVSQLESNTFNKLHNFSKLRLSHNKISVLHKAALHDVPVLRDIDLSFNKLSDFNVQFIVNHNTHHSLNINLSHNQISHLKLSNNAEDLILNVSSLDLSHNIIESIARHFFWTTRHSLSFLNLSHNMLATVSVEVTSELPRVRVLDLSHNHIVQLSPRSFQASSDIHVLHLSHNKISALPEEAFARMTRLQVLNLDNNQLTFLPDDAFEGTALVHFSLSHNSLARPFTKAFAPVRHSLVHLDLSHNRIKLIATSEFDHLFNLESLDLSSNKILVLPAQVFVNLTRLVTLDVSRNPLPRMGPGSFNLPVSVLTLNDCNLTSPPDLNAPNLSELSLSRNSIHNFSATSFAGVGKLRKLDLSSNHIREIDSGLWQHVTDVRSLNLSKNPIKELSSGSFRLLRKLHHLDITHLQLHFLDARTLDPLKFLRSVRTNTYSSARAFRLQEMLFQGKALRTLDVHVDEQTLSYQIQWAFSKKIRELSVTGSKLRSVAADAFEGLHPHGPFTLRVRNCPLLESLPLGLLHRWAELPRLSIDLSDNTALTSFVAVDEEEAEERNTTQDNRLSHYVTSSFVLGGTPWSCNCHLLWFRQRLRRQRRHLSWSSGTSNDLSPEPRCTVPGTGDKTISIYELRLGTPYCAVDAAGHGSAAARFSVAHCIALVVAVLRMG</sequence>
<evidence type="ECO:0000313" key="5">
    <source>
        <dbReference type="Proteomes" id="UP001321473"/>
    </source>
</evidence>
<dbReference type="Proteomes" id="UP001321473">
    <property type="component" value="Unassembled WGS sequence"/>
</dbReference>
<evidence type="ECO:0000256" key="1">
    <source>
        <dbReference type="ARBA" id="ARBA00022614"/>
    </source>
</evidence>
<feature type="signal peptide" evidence="3">
    <location>
        <begin position="1"/>
        <end position="30"/>
    </location>
</feature>
<dbReference type="SUPFAM" id="SSF52075">
    <property type="entry name" value="Outer arm dynein light chain 1"/>
    <property type="match status" value="1"/>
</dbReference>
<dbReference type="AlphaFoldDB" id="A0AAQ4FK91"/>
<dbReference type="SMART" id="SM00364">
    <property type="entry name" value="LRR_BAC"/>
    <property type="match status" value="8"/>
</dbReference>
<protein>
    <recommendedName>
        <fullName evidence="6">Chaoptin</fullName>
    </recommendedName>
</protein>
<proteinExistence type="predicted"/>
<dbReference type="PANTHER" id="PTHR24366:SF96">
    <property type="entry name" value="LEUCINE RICH REPEAT CONTAINING 53"/>
    <property type="match status" value="1"/>
</dbReference>
<reference evidence="4 5" key="1">
    <citation type="journal article" date="2023" name="Arcadia Sci">
        <title>De novo assembly of a long-read Amblyomma americanum tick genome.</title>
        <authorList>
            <person name="Chou S."/>
            <person name="Poskanzer K.E."/>
            <person name="Rollins M."/>
            <person name="Thuy-Boun P.S."/>
        </authorList>
    </citation>
    <scope>NUCLEOTIDE SEQUENCE [LARGE SCALE GENOMIC DNA]</scope>
    <source>
        <strain evidence="4">F_SG_1</strain>
        <tissue evidence="4">Salivary glands</tissue>
    </source>
</reference>
<keyword evidence="2" id="KW-0677">Repeat</keyword>
<evidence type="ECO:0008006" key="6">
    <source>
        <dbReference type="Google" id="ProtNLM"/>
    </source>
</evidence>
<evidence type="ECO:0000313" key="4">
    <source>
        <dbReference type="EMBL" id="KAK8787173.1"/>
    </source>
</evidence>
<dbReference type="Pfam" id="PF13855">
    <property type="entry name" value="LRR_8"/>
    <property type="match status" value="8"/>
</dbReference>
<dbReference type="SMART" id="SM00369">
    <property type="entry name" value="LRR_TYP"/>
    <property type="match status" value="28"/>
</dbReference>
<gene>
    <name evidence="4" type="ORF">V5799_023052</name>
</gene>
<keyword evidence="3" id="KW-0732">Signal</keyword>